<sequence length="742" mass="83619">MVVSTRNASISSNGSPLVLDDETKRFLAETIVGMVKSSLAIMQRSMREMANNIAALSMQNQQMGNRGPQLNHSRLAKIEFPKFSGDDVKRWVFRCDQFFLMEQTPEMDKVTLISIHLYDKALLWHNQFVRIHGNNVSWEVYKQAVMTRFGNVYDDPMFELKNLKYETAAGEYEDAFDNLLSIVEVSEDHAVSLFMGGLPTNIEMRVRMFKPKTLADAYFLTNLQEATLNVVKKKSKSTFTPSNSRYNNSSSSTFKPLLTTPNTISGTVNAKPNTLVAVVNYILLLPEVENEGGEFLEEDAILVDTGLMDLHAPLISLNALTGTTNFKTMRVIGTTDKHTINILIDCGSTHNFLDKNMAKKLCYHIRSTCPLPVTVADGNNLITNSEYYEKSVRQTELHSMAICVFPNPATICMQIEEATSTPIHPMIQQVIAAYKDVFDIPNKLPLRRDRDHKIPLVEGAQLVNIRPYKHPPTKKDAIEGMVAELLKAGVIKESNGPFSSPIVMVKEKDNLWRMCVDYKQLNKQTIKDKFPIPIIDELIDELYGSQLFAKLGLSQTLKDHVFHLRTVLEIMSHHKLYAQRSKCVFSTNKVEYFGHVVSSMGVATDPEKVTIEGSFKAQTSALVLRLPNFSKEFTLETDASRVGLGAVLLQEGHLIAFLRVENVTADALSRLKSSSELFSMISSSLTTVIYKRIVDSWHTYLKLKELIKKLKQGQAVKGSYTWDNQVRKKRKTCGGKWSTFEG</sequence>
<protein>
    <submittedName>
        <fullName evidence="4">Reverse transcriptase</fullName>
    </submittedName>
</protein>
<reference evidence="4" key="1">
    <citation type="journal article" date="2022" name="Int. J. Mol. Sci.">
        <title>Draft Genome of Tanacetum Coccineum: Genomic Comparison of Closely Related Tanacetum-Family Plants.</title>
        <authorList>
            <person name="Yamashiro T."/>
            <person name="Shiraishi A."/>
            <person name="Nakayama K."/>
            <person name="Satake H."/>
        </authorList>
    </citation>
    <scope>NUCLEOTIDE SEQUENCE</scope>
</reference>
<comment type="caution">
    <text evidence="4">The sequence shown here is derived from an EMBL/GenBank/DDBJ whole genome shotgun (WGS) entry which is preliminary data.</text>
</comment>
<dbReference type="Pfam" id="PF17919">
    <property type="entry name" value="RT_RNaseH_2"/>
    <property type="match status" value="1"/>
</dbReference>
<feature type="domain" description="Reverse transcriptase/retrotransposon-derived protein RNase H-like" evidence="2">
    <location>
        <begin position="617"/>
        <end position="653"/>
    </location>
</feature>
<evidence type="ECO:0000259" key="2">
    <source>
        <dbReference type="Pfam" id="PF17919"/>
    </source>
</evidence>
<keyword evidence="4" id="KW-0808">Transferase</keyword>
<dbReference type="PANTHER" id="PTHR37984">
    <property type="entry name" value="PROTEIN CBG26694"/>
    <property type="match status" value="1"/>
</dbReference>
<evidence type="ECO:0000313" key="5">
    <source>
        <dbReference type="Proteomes" id="UP001151760"/>
    </source>
</evidence>
<gene>
    <name evidence="4" type="ORF">Tco_0680018</name>
</gene>
<organism evidence="4 5">
    <name type="scientific">Tanacetum coccineum</name>
    <dbReference type="NCBI Taxonomy" id="301880"/>
    <lineage>
        <taxon>Eukaryota</taxon>
        <taxon>Viridiplantae</taxon>
        <taxon>Streptophyta</taxon>
        <taxon>Embryophyta</taxon>
        <taxon>Tracheophyta</taxon>
        <taxon>Spermatophyta</taxon>
        <taxon>Magnoliopsida</taxon>
        <taxon>eudicotyledons</taxon>
        <taxon>Gunneridae</taxon>
        <taxon>Pentapetalae</taxon>
        <taxon>asterids</taxon>
        <taxon>campanulids</taxon>
        <taxon>Asterales</taxon>
        <taxon>Asteraceae</taxon>
        <taxon>Asteroideae</taxon>
        <taxon>Anthemideae</taxon>
        <taxon>Anthemidinae</taxon>
        <taxon>Tanacetum</taxon>
    </lineage>
</organism>
<dbReference type="Proteomes" id="UP001151760">
    <property type="component" value="Unassembled WGS sequence"/>
</dbReference>
<dbReference type="PANTHER" id="PTHR37984:SF5">
    <property type="entry name" value="PROTEIN NYNRIN-LIKE"/>
    <property type="match status" value="1"/>
</dbReference>
<dbReference type="EMBL" id="BQNB010009579">
    <property type="protein sequence ID" value="GJS65454.1"/>
    <property type="molecule type" value="Genomic_DNA"/>
</dbReference>
<dbReference type="InterPro" id="IPR045358">
    <property type="entry name" value="Ty3_capsid"/>
</dbReference>
<dbReference type="Pfam" id="PF19259">
    <property type="entry name" value="Ty3_capsid"/>
    <property type="match status" value="1"/>
</dbReference>
<evidence type="ECO:0000256" key="1">
    <source>
        <dbReference type="ARBA" id="ARBA00023268"/>
    </source>
</evidence>
<reference evidence="4" key="2">
    <citation type="submission" date="2022-01" db="EMBL/GenBank/DDBJ databases">
        <authorList>
            <person name="Yamashiro T."/>
            <person name="Shiraishi A."/>
            <person name="Satake H."/>
            <person name="Nakayama K."/>
        </authorList>
    </citation>
    <scope>NUCLEOTIDE SEQUENCE</scope>
</reference>
<keyword evidence="4" id="KW-0695">RNA-directed DNA polymerase</keyword>
<accession>A0ABQ4XJE0</accession>
<proteinExistence type="predicted"/>
<name>A0ABQ4XJE0_9ASTR</name>
<dbReference type="InterPro" id="IPR050951">
    <property type="entry name" value="Retrovirus_Pol_polyprotein"/>
</dbReference>
<feature type="domain" description="Ty3 transposon capsid-like protein" evidence="3">
    <location>
        <begin position="101"/>
        <end position="232"/>
    </location>
</feature>
<dbReference type="GO" id="GO:0003964">
    <property type="term" value="F:RNA-directed DNA polymerase activity"/>
    <property type="evidence" value="ECO:0007669"/>
    <property type="project" value="UniProtKB-KW"/>
</dbReference>
<evidence type="ECO:0000313" key="4">
    <source>
        <dbReference type="EMBL" id="GJS65454.1"/>
    </source>
</evidence>
<dbReference type="Gene3D" id="3.30.70.270">
    <property type="match status" value="2"/>
</dbReference>
<dbReference type="InterPro" id="IPR043502">
    <property type="entry name" value="DNA/RNA_pol_sf"/>
</dbReference>
<evidence type="ECO:0000259" key="3">
    <source>
        <dbReference type="Pfam" id="PF19259"/>
    </source>
</evidence>
<dbReference type="InterPro" id="IPR041577">
    <property type="entry name" value="RT_RNaseH_2"/>
</dbReference>
<dbReference type="SUPFAM" id="SSF56672">
    <property type="entry name" value="DNA/RNA polymerases"/>
    <property type="match status" value="1"/>
</dbReference>
<dbReference type="Gene3D" id="3.10.10.10">
    <property type="entry name" value="HIV Type 1 Reverse Transcriptase, subunit A, domain 1"/>
    <property type="match status" value="1"/>
</dbReference>
<dbReference type="CDD" id="cd00303">
    <property type="entry name" value="retropepsin_like"/>
    <property type="match status" value="1"/>
</dbReference>
<keyword evidence="5" id="KW-1185">Reference proteome</keyword>
<dbReference type="InterPro" id="IPR043128">
    <property type="entry name" value="Rev_trsase/Diguanyl_cyclase"/>
</dbReference>
<keyword evidence="4" id="KW-0548">Nucleotidyltransferase</keyword>
<keyword evidence="1" id="KW-0511">Multifunctional enzyme</keyword>
<dbReference type="CDD" id="cd01647">
    <property type="entry name" value="RT_LTR"/>
    <property type="match status" value="1"/>
</dbReference>